<accession>A0AAN8ZFN4</accession>
<dbReference type="InterPro" id="IPR040377">
    <property type="entry name" value="Ssl2009-like"/>
</dbReference>
<dbReference type="GO" id="GO:0009535">
    <property type="term" value="C:chloroplast thylakoid membrane"/>
    <property type="evidence" value="ECO:0007669"/>
    <property type="project" value="TreeGrafter"/>
</dbReference>
<evidence type="ECO:0000313" key="3">
    <source>
        <dbReference type="EMBL" id="KAK6939194.1"/>
    </source>
</evidence>
<sequence>MTAVSISMISARNPQIQFSSDDSFGAITQVIDLFLFFILGGPEFPDLKAADQCLGSLGPCTLSFNSVHVGKSRDSRRALTVQASYSGGGRSSNASLFIGGFILGGIVVGTLGCVYAPQISNALAQTDRKDLMRKLPKFIYDEEKALEKTRKTLAEKIAQLNSAIDDVSSQLQSDDTPNGAAVNSDEIEAAF</sequence>
<dbReference type="AlphaFoldDB" id="A0AAN8ZFN4"/>
<keyword evidence="1" id="KW-0175">Coiled coil</keyword>
<dbReference type="EMBL" id="JBAMMX010000005">
    <property type="protein sequence ID" value="KAK6939194.1"/>
    <property type="molecule type" value="Genomic_DNA"/>
</dbReference>
<feature type="coiled-coil region" evidence="1">
    <location>
        <begin position="143"/>
        <end position="170"/>
    </location>
</feature>
<dbReference type="Proteomes" id="UP001370490">
    <property type="component" value="Unassembled WGS sequence"/>
</dbReference>
<name>A0AAN8ZFN4_9MAGN</name>
<evidence type="ECO:0000313" key="4">
    <source>
        <dbReference type="Proteomes" id="UP001370490"/>
    </source>
</evidence>
<keyword evidence="4" id="KW-1185">Reference proteome</keyword>
<organism evidence="3 4">
    <name type="scientific">Dillenia turbinata</name>
    <dbReference type="NCBI Taxonomy" id="194707"/>
    <lineage>
        <taxon>Eukaryota</taxon>
        <taxon>Viridiplantae</taxon>
        <taxon>Streptophyta</taxon>
        <taxon>Embryophyta</taxon>
        <taxon>Tracheophyta</taxon>
        <taxon>Spermatophyta</taxon>
        <taxon>Magnoliopsida</taxon>
        <taxon>eudicotyledons</taxon>
        <taxon>Gunneridae</taxon>
        <taxon>Pentapetalae</taxon>
        <taxon>Dilleniales</taxon>
        <taxon>Dilleniaceae</taxon>
        <taxon>Dillenia</taxon>
    </lineage>
</organism>
<reference evidence="3 4" key="1">
    <citation type="submission" date="2023-12" db="EMBL/GenBank/DDBJ databases">
        <title>A high-quality genome assembly for Dillenia turbinata (Dilleniales).</title>
        <authorList>
            <person name="Chanderbali A."/>
        </authorList>
    </citation>
    <scope>NUCLEOTIDE SEQUENCE [LARGE SCALE GENOMIC DNA]</scope>
    <source>
        <strain evidence="3">LSX21</strain>
        <tissue evidence="3">Leaf</tissue>
    </source>
</reference>
<keyword evidence="2" id="KW-0812">Transmembrane</keyword>
<gene>
    <name evidence="3" type="ORF">RJ641_028725</name>
</gene>
<comment type="caution">
    <text evidence="3">The sequence shown here is derived from an EMBL/GenBank/DDBJ whole genome shotgun (WGS) entry which is preliminary data.</text>
</comment>
<feature type="transmembrane region" description="Helical" evidence="2">
    <location>
        <begin position="96"/>
        <end position="117"/>
    </location>
</feature>
<dbReference type="GO" id="GO:0009706">
    <property type="term" value="C:chloroplast inner membrane"/>
    <property type="evidence" value="ECO:0007669"/>
    <property type="project" value="TreeGrafter"/>
</dbReference>
<keyword evidence="2" id="KW-1133">Transmembrane helix</keyword>
<evidence type="ECO:0000256" key="2">
    <source>
        <dbReference type="SAM" id="Phobius"/>
    </source>
</evidence>
<protein>
    <submittedName>
        <fullName evidence="3">Uncharacterized protein</fullName>
    </submittedName>
</protein>
<evidence type="ECO:0000256" key="1">
    <source>
        <dbReference type="SAM" id="Coils"/>
    </source>
</evidence>
<keyword evidence="2" id="KW-0472">Membrane</keyword>
<dbReference type="PANTHER" id="PTHR34048:SF5">
    <property type="entry name" value="INNER MEMBRANE LOCALIZED PROTEIN"/>
    <property type="match status" value="1"/>
</dbReference>
<dbReference type="PANTHER" id="PTHR34048">
    <property type="entry name" value="LOW-DENSITY RECEPTOR-LIKE PROTEIN"/>
    <property type="match status" value="1"/>
</dbReference>
<proteinExistence type="predicted"/>